<name>A0A8K2A678_9CYAN</name>
<gene>
    <name evidence="2" type="ORF">GS597_00570</name>
</gene>
<evidence type="ECO:0000313" key="2">
    <source>
        <dbReference type="EMBL" id="NCJ05035.1"/>
    </source>
</evidence>
<comment type="caution">
    <text evidence="2">The sequence shown here is derived from an EMBL/GenBank/DDBJ whole genome shotgun (WGS) entry which is preliminary data.</text>
</comment>
<accession>A0A8K2A678</accession>
<dbReference type="Proteomes" id="UP000607397">
    <property type="component" value="Unassembled WGS sequence"/>
</dbReference>
<sequence length="90" mass="10146">MSSLPDLFQKAFYLGVGLASYTGEQVNRQMSELRSQAQTLADDMIRRGEMTTEQANQWLETVLQQTQTSPSPPSKTPDRPQVIEIETLDD</sequence>
<reference evidence="2" key="1">
    <citation type="submission" date="2019-12" db="EMBL/GenBank/DDBJ databases">
        <title>High-Quality draft genome sequences of three cyanobacteria isolated from the limestone walls of the Old Cathedral of Coimbra.</title>
        <authorList>
            <person name="Tiago I."/>
            <person name="Soares F."/>
            <person name="Portugal A."/>
        </authorList>
    </citation>
    <scope>NUCLEOTIDE SEQUENCE [LARGE SCALE GENOMIC DNA]</scope>
    <source>
        <strain evidence="2">C</strain>
    </source>
</reference>
<proteinExistence type="predicted"/>
<keyword evidence="3" id="KW-1185">Reference proteome</keyword>
<evidence type="ECO:0000313" key="3">
    <source>
        <dbReference type="Proteomes" id="UP000607397"/>
    </source>
</evidence>
<dbReference type="EMBL" id="WVIC01000001">
    <property type="protein sequence ID" value="NCJ05035.1"/>
    <property type="molecule type" value="Genomic_DNA"/>
</dbReference>
<dbReference type="RefSeq" id="WP_161823506.1">
    <property type="nucleotide sequence ID" value="NZ_WVIC01000001.1"/>
</dbReference>
<evidence type="ECO:0000256" key="1">
    <source>
        <dbReference type="SAM" id="MobiDB-lite"/>
    </source>
</evidence>
<feature type="region of interest" description="Disordered" evidence="1">
    <location>
        <begin position="63"/>
        <end position="90"/>
    </location>
</feature>
<dbReference type="AlphaFoldDB" id="A0A8K2A678"/>
<protein>
    <submittedName>
        <fullName evidence="2">Uncharacterized protein</fullName>
    </submittedName>
</protein>
<organism evidence="2 3">
    <name type="scientific">Petrachloros mirabilis ULC683</name>
    <dbReference type="NCBI Taxonomy" id="2781853"/>
    <lineage>
        <taxon>Bacteria</taxon>
        <taxon>Bacillati</taxon>
        <taxon>Cyanobacteriota</taxon>
        <taxon>Cyanophyceae</taxon>
        <taxon>Synechococcales</taxon>
        <taxon>Petrachlorosaceae</taxon>
        <taxon>Petrachloros</taxon>
        <taxon>Petrachloros mirabilis</taxon>
    </lineage>
</organism>